<comment type="caution">
    <text evidence="1">The sequence shown here is derived from an EMBL/GenBank/DDBJ whole genome shotgun (WGS) entry which is preliminary data.</text>
</comment>
<dbReference type="InterPro" id="IPR050490">
    <property type="entry name" value="Bact_solute-bd_prot1"/>
</dbReference>
<proteinExistence type="predicted"/>
<dbReference type="PANTHER" id="PTHR43649">
    <property type="entry name" value="ARABINOSE-BINDING PROTEIN-RELATED"/>
    <property type="match status" value="1"/>
</dbReference>
<evidence type="ECO:0000313" key="1">
    <source>
        <dbReference type="EMBL" id="NMB91729.1"/>
    </source>
</evidence>
<dbReference type="Proteomes" id="UP000590542">
    <property type="component" value="Unassembled WGS sequence"/>
</dbReference>
<sequence length="443" mass="48477">MKNKKITAILLLVLPFLLTACTLKDLPVIGSLFGGKKVVSKPASITMWGLWESPEVMDTLLKKYKEKSPTTTITYDDRSVVGSSLYKETVLNRIKQAGSPDVVVVHNSWIPEIKDFLSPMPSSLMTVEKYNQTFYPVSSQSAVIDGKILAVPVYYDGIALVYNKQHFDEIDQTTPPTAWEEFRRLALALTVKTENGEFVRAGAAIGTADNIDFFADILGLMFSQAGINIPSDLDTKAAQDALSFYTMFVTEDKVWDKNFPEATKAFSQGKVSMIFVPTWNLLDIIRANPTMDIGVAQVPQAVADSPTSWANFWMYAVPKSSENQEAAWDLINFLTQDEQQLAIFNEASKYRAYGAPFSSVALSSQAASGSASKYIKPVLDTAPFAKSGYFTGRVGNTLQVEALKTAVNAVLGEGGIEKKLTSEEALKACKETLIGAKKASSTN</sequence>
<organism evidence="1 2">
    <name type="scientific">candidate division WWE3 bacterium</name>
    <dbReference type="NCBI Taxonomy" id="2053526"/>
    <lineage>
        <taxon>Bacteria</taxon>
        <taxon>Katanobacteria</taxon>
    </lineage>
</organism>
<dbReference type="SUPFAM" id="SSF53850">
    <property type="entry name" value="Periplasmic binding protein-like II"/>
    <property type="match status" value="1"/>
</dbReference>
<dbReference type="PANTHER" id="PTHR43649:SF12">
    <property type="entry name" value="DIACETYLCHITOBIOSE BINDING PROTEIN DASA"/>
    <property type="match status" value="1"/>
</dbReference>
<name>A0A7X9E7B7_UNCKA</name>
<accession>A0A7X9E7B7</accession>
<reference evidence="1 2" key="1">
    <citation type="journal article" date="2020" name="Biotechnol. Biofuels">
        <title>New insights from the biogas microbiome by comprehensive genome-resolved metagenomics of nearly 1600 species originating from multiple anaerobic digesters.</title>
        <authorList>
            <person name="Campanaro S."/>
            <person name="Treu L."/>
            <person name="Rodriguez-R L.M."/>
            <person name="Kovalovszki A."/>
            <person name="Ziels R.M."/>
            <person name="Maus I."/>
            <person name="Zhu X."/>
            <person name="Kougias P.G."/>
            <person name="Basile A."/>
            <person name="Luo G."/>
            <person name="Schluter A."/>
            <person name="Konstantinidis K.T."/>
            <person name="Angelidaki I."/>
        </authorList>
    </citation>
    <scope>NUCLEOTIDE SEQUENCE [LARGE SCALE GENOMIC DNA]</scope>
    <source>
        <strain evidence="1">AS27yjCOA_202</strain>
    </source>
</reference>
<evidence type="ECO:0000313" key="2">
    <source>
        <dbReference type="Proteomes" id="UP000590542"/>
    </source>
</evidence>
<dbReference type="AlphaFoldDB" id="A0A7X9E7B7"/>
<dbReference type="EMBL" id="JAAZNV010000009">
    <property type="protein sequence ID" value="NMB91729.1"/>
    <property type="molecule type" value="Genomic_DNA"/>
</dbReference>
<gene>
    <name evidence="1" type="ORF">GYA37_02690</name>
</gene>
<dbReference type="PROSITE" id="PS51257">
    <property type="entry name" value="PROKAR_LIPOPROTEIN"/>
    <property type="match status" value="1"/>
</dbReference>
<protein>
    <submittedName>
        <fullName evidence="1">Extracellular solute-binding protein</fullName>
    </submittedName>
</protein>
<dbReference type="InterPro" id="IPR006059">
    <property type="entry name" value="SBP"/>
</dbReference>
<dbReference type="Gene3D" id="3.40.190.10">
    <property type="entry name" value="Periplasmic binding protein-like II"/>
    <property type="match status" value="1"/>
</dbReference>
<dbReference type="Pfam" id="PF01547">
    <property type="entry name" value="SBP_bac_1"/>
    <property type="match status" value="1"/>
</dbReference>